<evidence type="ECO:0000313" key="2">
    <source>
        <dbReference type="EMBL" id="KAL1122633.1"/>
    </source>
</evidence>
<reference evidence="2 3" key="1">
    <citation type="submission" date="2024-07" db="EMBL/GenBank/DDBJ databases">
        <title>Chromosome-level genome assembly of the water stick insect Ranatra chinensis (Heteroptera: Nepidae).</title>
        <authorList>
            <person name="Liu X."/>
        </authorList>
    </citation>
    <scope>NUCLEOTIDE SEQUENCE [LARGE SCALE GENOMIC DNA]</scope>
    <source>
        <strain evidence="2">Cailab_2021Rc</strain>
        <tissue evidence="2">Muscle</tissue>
    </source>
</reference>
<feature type="domain" description="EGF-like" evidence="1">
    <location>
        <begin position="30"/>
        <end position="65"/>
    </location>
</feature>
<dbReference type="InterPro" id="IPR000742">
    <property type="entry name" value="EGF"/>
</dbReference>
<evidence type="ECO:0000313" key="3">
    <source>
        <dbReference type="Proteomes" id="UP001558652"/>
    </source>
</evidence>
<proteinExistence type="predicted"/>
<dbReference type="PANTHER" id="PTHR39069:SF8">
    <property type="entry name" value="FI17111P1"/>
    <property type="match status" value="1"/>
</dbReference>
<dbReference type="Pfam" id="PF01683">
    <property type="entry name" value="EB"/>
    <property type="match status" value="1"/>
</dbReference>
<protein>
    <recommendedName>
        <fullName evidence="1">EGF-like domain-containing protein</fullName>
    </recommendedName>
</protein>
<name>A0ABD0YS47_9HEMI</name>
<feature type="domain" description="EGF-like" evidence="1">
    <location>
        <begin position="352"/>
        <end position="387"/>
    </location>
</feature>
<dbReference type="AlphaFoldDB" id="A0ABD0YS47"/>
<evidence type="ECO:0000259" key="1">
    <source>
        <dbReference type="SMART" id="SM00181"/>
    </source>
</evidence>
<organism evidence="2 3">
    <name type="scientific">Ranatra chinensis</name>
    <dbReference type="NCBI Taxonomy" id="642074"/>
    <lineage>
        <taxon>Eukaryota</taxon>
        <taxon>Metazoa</taxon>
        <taxon>Ecdysozoa</taxon>
        <taxon>Arthropoda</taxon>
        <taxon>Hexapoda</taxon>
        <taxon>Insecta</taxon>
        <taxon>Pterygota</taxon>
        <taxon>Neoptera</taxon>
        <taxon>Paraneoptera</taxon>
        <taxon>Hemiptera</taxon>
        <taxon>Heteroptera</taxon>
        <taxon>Panheteroptera</taxon>
        <taxon>Nepomorpha</taxon>
        <taxon>Nepidae</taxon>
        <taxon>Ranatrinae</taxon>
        <taxon>Ranatra</taxon>
    </lineage>
</organism>
<dbReference type="PANTHER" id="PTHR39069">
    <property type="entry name" value="ECDYSONE-INDUCIBLE GENE E1, ISOFORM A"/>
    <property type="match status" value="1"/>
</dbReference>
<dbReference type="SMART" id="SM00181">
    <property type="entry name" value="EGF"/>
    <property type="match status" value="4"/>
</dbReference>
<dbReference type="Proteomes" id="UP001558652">
    <property type="component" value="Unassembled WGS sequence"/>
</dbReference>
<feature type="domain" description="EGF-like" evidence="1">
    <location>
        <begin position="118"/>
        <end position="158"/>
    </location>
</feature>
<keyword evidence="3" id="KW-1185">Reference proteome</keyword>
<comment type="caution">
    <text evidence="2">The sequence shown here is derived from an EMBL/GenBank/DDBJ whole genome shotgun (WGS) entry which is preliminary data.</text>
</comment>
<dbReference type="EMBL" id="JBFDAA010000013">
    <property type="protein sequence ID" value="KAL1122633.1"/>
    <property type="molecule type" value="Genomic_DNA"/>
</dbReference>
<dbReference type="InterPro" id="IPR006149">
    <property type="entry name" value="EB_dom"/>
</dbReference>
<sequence length="463" mass="50700">MASKRRNMFSQDKKQETTEIGMALVSDKGECQQDFECDMELSICVNSTCVCPPGYVRNSDMTKCLEGANGFGAKCVDSLQCSYNLKSGGYCSNGTCGCTQNYHYLRGRCWKTSGLNDTCHSDENCFVNYNFESAICNQTSKRCECAQGYYQREYSSCRKISGPGGPCGIPLDCMNCPDAVCTKKRICQCSGSNANQTASHNLVGDNLPVKSHRLIRSFTSHIKIGSECGSDNDCVGKNMMCEIGKKWCTCKMGFVAAEGNRMCEKLNILEKIMQQIMLQALDRCSVRIVNVLILLGSEMYSKVGEACFNNKDCGTNANIESCINGVCTCAPGYHKSGKGYECRIDSKKVGDDCGEDTDCLFPNARCSNTTHKCACLQHYIEKDGACISSKCTTDKDCSEVSGSLCKNEVGQSLTCQCSTDDLVPSKDDSLCLPVATEFNGFCQEVQQCTKAKVPQLFRCTLLD</sequence>
<feature type="domain" description="EGF-like" evidence="1">
    <location>
        <begin position="227"/>
        <end position="264"/>
    </location>
</feature>
<accession>A0ABD0YS47</accession>
<gene>
    <name evidence="2" type="ORF">AAG570_002960</name>
</gene>